<dbReference type="Gene3D" id="1.20.140.10">
    <property type="entry name" value="Butyryl-CoA Dehydrogenase, subunit A, domain 3"/>
    <property type="match status" value="1"/>
</dbReference>
<dbReference type="PANTHER" id="PTHR43884:SF12">
    <property type="entry name" value="ISOVALERYL-COA DEHYDROGENASE, MITOCHONDRIAL-RELATED"/>
    <property type="match status" value="1"/>
</dbReference>
<name>A0A484HJ58_9BACT</name>
<feature type="domain" description="Acyl-CoA dehydrogenase/oxidase N-terminal" evidence="10">
    <location>
        <begin position="3"/>
        <end position="115"/>
    </location>
</feature>
<evidence type="ECO:0000259" key="8">
    <source>
        <dbReference type="Pfam" id="PF00441"/>
    </source>
</evidence>
<reference evidence="11" key="1">
    <citation type="submission" date="2019-01" db="EMBL/GenBank/DDBJ databases">
        <authorList>
            <consortium name="Genoscope - CEA"/>
            <person name="William W."/>
        </authorList>
    </citation>
    <scope>NUCLEOTIDE SEQUENCE</scope>
    <source>
        <strain evidence="11">CR-1</strain>
    </source>
</reference>
<keyword evidence="5 7" id="KW-0274">FAD</keyword>
<dbReference type="Pfam" id="PF02770">
    <property type="entry name" value="Acyl-CoA_dh_M"/>
    <property type="match status" value="1"/>
</dbReference>
<dbReference type="InterPro" id="IPR036250">
    <property type="entry name" value="AcylCo_DH-like_C"/>
</dbReference>
<dbReference type="Pfam" id="PF00441">
    <property type="entry name" value="Acyl-CoA_dh_1"/>
    <property type="match status" value="1"/>
</dbReference>
<dbReference type="FunFam" id="1.20.140.10:FF:000001">
    <property type="entry name" value="Acyl-CoA dehydrogenase"/>
    <property type="match status" value="1"/>
</dbReference>
<dbReference type="InterPro" id="IPR006089">
    <property type="entry name" value="Acyl-CoA_DH_CS"/>
</dbReference>
<dbReference type="InterPro" id="IPR009075">
    <property type="entry name" value="AcylCo_DH/oxidase_C"/>
</dbReference>
<organism evidence="11">
    <name type="scientific">uncultured Desulfobacteraceae bacterium</name>
    <dbReference type="NCBI Taxonomy" id="218296"/>
    <lineage>
        <taxon>Bacteria</taxon>
        <taxon>Pseudomonadati</taxon>
        <taxon>Thermodesulfobacteriota</taxon>
        <taxon>Desulfobacteria</taxon>
        <taxon>Desulfobacterales</taxon>
        <taxon>Desulfobacteraceae</taxon>
        <taxon>environmental samples</taxon>
    </lineage>
</organism>
<evidence type="ECO:0000256" key="1">
    <source>
        <dbReference type="ARBA" id="ARBA00001974"/>
    </source>
</evidence>
<evidence type="ECO:0000256" key="7">
    <source>
        <dbReference type="RuleBase" id="RU362125"/>
    </source>
</evidence>
<proteinExistence type="inferred from homology"/>
<feature type="domain" description="Acyl-CoA oxidase/dehydrogenase middle" evidence="9">
    <location>
        <begin position="119"/>
        <end position="214"/>
    </location>
</feature>
<evidence type="ECO:0000259" key="10">
    <source>
        <dbReference type="Pfam" id="PF02771"/>
    </source>
</evidence>
<keyword evidence="6 7" id="KW-0560">Oxidoreductase</keyword>
<evidence type="ECO:0000256" key="3">
    <source>
        <dbReference type="ARBA" id="ARBA00011881"/>
    </source>
</evidence>
<protein>
    <submittedName>
        <fullName evidence="11">Acyl-CoA dehydrogenase</fullName>
    </submittedName>
</protein>
<feature type="domain" description="Acyl-CoA dehydrogenase/oxidase C-terminal" evidence="8">
    <location>
        <begin position="226"/>
        <end position="373"/>
    </location>
</feature>
<evidence type="ECO:0000256" key="4">
    <source>
        <dbReference type="ARBA" id="ARBA00022630"/>
    </source>
</evidence>
<dbReference type="PANTHER" id="PTHR43884">
    <property type="entry name" value="ACYL-COA DEHYDROGENASE"/>
    <property type="match status" value="1"/>
</dbReference>
<dbReference type="Pfam" id="PF02771">
    <property type="entry name" value="Acyl-CoA_dh_N"/>
    <property type="match status" value="1"/>
</dbReference>
<evidence type="ECO:0000256" key="5">
    <source>
        <dbReference type="ARBA" id="ARBA00022827"/>
    </source>
</evidence>
<dbReference type="InterPro" id="IPR009100">
    <property type="entry name" value="AcylCoA_DH/oxidase_NM_dom_sf"/>
</dbReference>
<dbReference type="InterPro" id="IPR006091">
    <property type="entry name" value="Acyl-CoA_Oxase/DH_mid-dom"/>
</dbReference>
<dbReference type="InterPro" id="IPR046373">
    <property type="entry name" value="Acyl-CoA_Oxase/DH_mid-dom_sf"/>
</dbReference>
<dbReference type="InterPro" id="IPR013786">
    <property type="entry name" value="AcylCoA_DH/ox_N"/>
</dbReference>
<comment type="similarity">
    <text evidence="2 7">Belongs to the acyl-CoA dehydrogenase family.</text>
</comment>
<dbReference type="InterPro" id="IPR037069">
    <property type="entry name" value="AcylCoA_DH/ox_N_sf"/>
</dbReference>
<dbReference type="Gene3D" id="2.40.110.10">
    <property type="entry name" value="Butyryl-CoA Dehydrogenase, subunit A, domain 2"/>
    <property type="match status" value="1"/>
</dbReference>
<sequence length="376" mass="41657">MRSDHQTLIRKSMARFVDQELIPKAAEIDEKGEFPIDMFKKIAEMGVFGIRYPVKKGGSGGSTTLYCVICEELARGLMSMAAVTAMQCLMGTNFLFKFGTDQMREDYFIPAMKGEKIACFCLTEPEAGSDLGAVSTLAEETDGGYRINGMKTWVTNGPVADFFTVLCQTDPKKKFRGLNFFFIPRQTPGVSVSPPFQTVGTRSTEISEIAFSDVLIPKEHRLGNEGQGLDNLMSILAEIRTMTASLAIGLQRAALADSIQYAQERAQFGKTIGKYQLIQAKIGDMATQLEASRLMTYRAAEMVDNKIPCLKEASMAKYFATEAACKAADEATRILGAYGYSMEYPVQRYYRDNRFLLYGGGAHEILRTNIARWSGL</sequence>
<dbReference type="FunFam" id="2.40.110.10:FF:000002">
    <property type="entry name" value="Acyl-CoA dehydrogenase fadE12"/>
    <property type="match status" value="1"/>
</dbReference>
<evidence type="ECO:0000256" key="6">
    <source>
        <dbReference type="ARBA" id="ARBA00023002"/>
    </source>
</evidence>
<dbReference type="AlphaFoldDB" id="A0A484HJ58"/>
<gene>
    <name evidence="11" type="ORF">EPICR_20090</name>
</gene>
<dbReference type="SUPFAM" id="SSF47203">
    <property type="entry name" value="Acyl-CoA dehydrogenase C-terminal domain-like"/>
    <property type="match status" value="1"/>
</dbReference>
<comment type="subunit">
    <text evidence="3">Homotetramer.</text>
</comment>
<evidence type="ECO:0000259" key="9">
    <source>
        <dbReference type="Pfam" id="PF02770"/>
    </source>
</evidence>
<dbReference type="GO" id="GO:0050660">
    <property type="term" value="F:flavin adenine dinucleotide binding"/>
    <property type="evidence" value="ECO:0007669"/>
    <property type="project" value="InterPro"/>
</dbReference>
<evidence type="ECO:0000256" key="2">
    <source>
        <dbReference type="ARBA" id="ARBA00009347"/>
    </source>
</evidence>
<dbReference type="PIRSF" id="PIRSF016578">
    <property type="entry name" value="HsaA"/>
    <property type="match status" value="1"/>
</dbReference>
<dbReference type="Gene3D" id="1.10.540.10">
    <property type="entry name" value="Acyl-CoA dehydrogenase/oxidase, N-terminal domain"/>
    <property type="match status" value="1"/>
</dbReference>
<accession>A0A484HJ58</accession>
<dbReference type="SUPFAM" id="SSF56645">
    <property type="entry name" value="Acyl-CoA dehydrogenase NM domain-like"/>
    <property type="match status" value="1"/>
</dbReference>
<dbReference type="GO" id="GO:0003995">
    <property type="term" value="F:acyl-CoA dehydrogenase activity"/>
    <property type="evidence" value="ECO:0007669"/>
    <property type="project" value="InterPro"/>
</dbReference>
<keyword evidence="4 7" id="KW-0285">Flavoprotein</keyword>
<dbReference type="PROSITE" id="PS00072">
    <property type="entry name" value="ACYL_COA_DH_1"/>
    <property type="match status" value="1"/>
</dbReference>
<dbReference type="EMBL" id="CAACVI010000012">
    <property type="protein sequence ID" value="VEN73624.1"/>
    <property type="molecule type" value="Genomic_DNA"/>
</dbReference>
<evidence type="ECO:0000313" key="11">
    <source>
        <dbReference type="EMBL" id="VEN73624.1"/>
    </source>
</evidence>
<comment type="cofactor">
    <cofactor evidence="1 7">
        <name>FAD</name>
        <dbReference type="ChEBI" id="CHEBI:57692"/>
    </cofactor>
</comment>